<dbReference type="InterPro" id="IPR014825">
    <property type="entry name" value="DNA_alkylation"/>
</dbReference>
<dbReference type="InterPro" id="IPR016024">
    <property type="entry name" value="ARM-type_fold"/>
</dbReference>
<evidence type="ECO:0000313" key="1">
    <source>
        <dbReference type="EMBL" id="CAB4739685.1"/>
    </source>
</evidence>
<proteinExistence type="predicted"/>
<dbReference type="AlphaFoldDB" id="A0A6J6SY97"/>
<organism evidence="1">
    <name type="scientific">freshwater metagenome</name>
    <dbReference type="NCBI Taxonomy" id="449393"/>
    <lineage>
        <taxon>unclassified sequences</taxon>
        <taxon>metagenomes</taxon>
        <taxon>ecological metagenomes</taxon>
    </lineage>
</organism>
<dbReference type="EMBL" id="CAEZYV010000100">
    <property type="protein sequence ID" value="CAB4739685.1"/>
    <property type="molecule type" value="Genomic_DNA"/>
</dbReference>
<gene>
    <name evidence="1" type="ORF">UFOPK2788_00708</name>
</gene>
<dbReference type="PANTHER" id="PTHR34070">
    <property type="entry name" value="ARMADILLO-TYPE FOLD"/>
    <property type="match status" value="1"/>
</dbReference>
<dbReference type="SUPFAM" id="SSF48371">
    <property type="entry name" value="ARM repeat"/>
    <property type="match status" value="1"/>
</dbReference>
<sequence length="235" mass="27377">MGAVKELQALAKPKRAFELQRFFKTAKGQYGEGDRFLGLTVPEVRKIANEYKKLKLAEIEELTSSQFHEMRLCGLIILTLQYKASSTRVEQKKLFNFYMKQAKAGRINNWDLVDVSAPIIGAYLIDESDPYPFLEKLAKSKSLWERRLSIIFTFAFIRVGELDLTFDIAERLLKDEHDLIHKATGWMLREAGKRDVRALREFLTSHSKAMPRTMLRYSIEKLPESERKKWLLSSR</sequence>
<name>A0A6J6SY97_9ZZZZ</name>
<dbReference type="Gene3D" id="1.25.10.90">
    <property type="match status" value="1"/>
</dbReference>
<accession>A0A6J6SY97</accession>
<reference evidence="1" key="1">
    <citation type="submission" date="2020-05" db="EMBL/GenBank/DDBJ databases">
        <authorList>
            <person name="Chiriac C."/>
            <person name="Salcher M."/>
            <person name="Ghai R."/>
            <person name="Kavagutti S V."/>
        </authorList>
    </citation>
    <scope>NUCLEOTIDE SEQUENCE</scope>
</reference>
<protein>
    <submittedName>
        <fullName evidence="1">Unannotated protein</fullName>
    </submittedName>
</protein>
<dbReference type="Pfam" id="PF08713">
    <property type="entry name" value="DNA_alkylation"/>
    <property type="match status" value="1"/>
</dbReference>
<dbReference type="PANTHER" id="PTHR34070:SF1">
    <property type="entry name" value="DNA ALKYLATION REPAIR PROTEIN"/>
    <property type="match status" value="1"/>
</dbReference>
<dbReference type="CDD" id="cd06561">
    <property type="entry name" value="AlkD_like"/>
    <property type="match status" value="1"/>
</dbReference>